<organism evidence="1 2">
    <name type="scientific">Bugula neritina</name>
    <name type="common">Brown bryozoan</name>
    <name type="synonym">Sertularia neritina</name>
    <dbReference type="NCBI Taxonomy" id="10212"/>
    <lineage>
        <taxon>Eukaryota</taxon>
        <taxon>Metazoa</taxon>
        <taxon>Spiralia</taxon>
        <taxon>Lophotrochozoa</taxon>
        <taxon>Bryozoa</taxon>
        <taxon>Gymnolaemata</taxon>
        <taxon>Cheilostomatida</taxon>
        <taxon>Flustrina</taxon>
        <taxon>Buguloidea</taxon>
        <taxon>Bugulidae</taxon>
        <taxon>Bugula</taxon>
    </lineage>
</organism>
<reference evidence="1" key="1">
    <citation type="submission" date="2020-06" db="EMBL/GenBank/DDBJ databases">
        <title>Draft genome of Bugula neritina, a colonial animal packing powerful symbionts and potential medicines.</title>
        <authorList>
            <person name="Rayko M."/>
        </authorList>
    </citation>
    <scope>NUCLEOTIDE SEQUENCE [LARGE SCALE GENOMIC DNA]</scope>
    <source>
        <strain evidence="1">Kwan_BN1</strain>
    </source>
</reference>
<sequence length="166" mass="19007">MMGHKMIKLAFNLAILNKDITTNSKYLYYKYIVTGKQKVPANPTATQKIDSDQLSSAERLAKYDAFQAKVATKRKLNEAAFANLASMELNPDTKADNRVKSRLEILAEERDFKRRRQSYKGGKSGSLKRSYNEIIRDVIETQSDMLRTMNATNMEHVEHDILVDQT</sequence>
<name>A0A7J7JXS4_BUGNE</name>
<keyword evidence="2" id="KW-1185">Reference proteome</keyword>
<evidence type="ECO:0000313" key="1">
    <source>
        <dbReference type="EMBL" id="KAF6031200.1"/>
    </source>
</evidence>
<protein>
    <submittedName>
        <fullName evidence="1">SNRNP48</fullName>
    </submittedName>
</protein>
<evidence type="ECO:0000313" key="2">
    <source>
        <dbReference type="Proteomes" id="UP000593567"/>
    </source>
</evidence>
<dbReference type="AlphaFoldDB" id="A0A7J7JXS4"/>
<comment type="caution">
    <text evidence="1">The sequence shown here is derived from an EMBL/GenBank/DDBJ whole genome shotgun (WGS) entry which is preliminary data.</text>
</comment>
<gene>
    <name evidence="1" type="ORF">EB796_010436</name>
</gene>
<dbReference type="Proteomes" id="UP000593567">
    <property type="component" value="Unassembled WGS sequence"/>
</dbReference>
<dbReference type="PANTHER" id="PTHR21402:SF10">
    <property type="entry name" value="U11_U12 SMALL NUCLEAR RIBONUCLEOPROTEIN 48 KDA PROTEIN"/>
    <property type="match status" value="1"/>
</dbReference>
<dbReference type="InterPro" id="IPR051591">
    <property type="entry name" value="UPF0224_FAM112_RNA_Proc"/>
</dbReference>
<dbReference type="PANTHER" id="PTHR21402">
    <property type="entry name" value="GAMETOCYTE SPECIFIC FACTOR 1-RELATED"/>
    <property type="match status" value="1"/>
</dbReference>
<accession>A0A7J7JXS4</accession>
<dbReference type="EMBL" id="VXIV02001632">
    <property type="protein sequence ID" value="KAF6031200.1"/>
    <property type="molecule type" value="Genomic_DNA"/>
</dbReference>
<proteinExistence type="predicted"/>
<dbReference type="OrthoDB" id="69229at2759"/>